<keyword evidence="3" id="KW-0809">Transit peptide</keyword>
<dbReference type="PANTHER" id="PTHR15892">
    <property type="entry name" value="MITOCHONDRIAL RIBOSOMAL PROTEIN L30"/>
    <property type="match status" value="1"/>
</dbReference>
<dbReference type="SUPFAM" id="SSF55129">
    <property type="entry name" value="Ribosomal protein L30p/L7e"/>
    <property type="match status" value="1"/>
</dbReference>
<proteinExistence type="evidence at transcript level"/>
<evidence type="ECO:0000313" key="10">
    <source>
        <dbReference type="EMBL" id="SVE75429.1"/>
    </source>
</evidence>
<dbReference type="Gene3D" id="3.30.1390.20">
    <property type="entry name" value="Ribosomal protein L30, ferredoxin-like fold domain"/>
    <property type="match status" value="1"/>
</dbReference>
<dbReference type="GO" id="GO:0006412">
    <property type="term" value="P:translation"/>
    <property type="evidence" value="ECO:0007669"/>
    <property type="project" value="InterPro"/>
</dbReference>
<dbReference type="FunFam" id="3.30.1390.20:FF:000005">
    <property type="entry name" value="39S ribosomal protein L30, mitochondrial"/>
    <property type="match status" value="1"/>
</dbReference>
<dbReference type="AlphaFoldDB" id="A0A4Y7M6M6"/>
<keyword evidence="5" id="KW-0496">Mitochondrion</keyword>
<dbReference type="PANTHER" id="PTHR15892:SF2">
    <property type="entry name" value="LARGE RIBOSOMAL SUBUNIT PROTEIN UL30M"/>
    <property type="match status" value="1"/>
</dbReference>
<evidence type="ECO:0000256" key="6">
    <source>
        <dbReference type="ARBA" id="ARBA00023274"/>
    </source>
</evidence>
<comment type="similarity">
    <text evidence="2">Belongs to the universal ribosomal protein uL30 family.</text>
</comment>
<keyword evidence="4" id="KW-0689">Ribosomal protein</keyword>
<keyword evidence="6" id="KW-0687">Ribonucleoprotein</keyword>
<dbReference type="GO" id="GO:0015934">
    <property type="term" value="C:large ribosomal subunit"/>
    <property type="evidence" value="ECO:0007669"/>
    <property type="project" value="InterPro"/>
</dbReference>
<dbReference type="EMBL" id="LR005810">
    <property type="protein sequence ID" value="SVE75429.1"/>
    <property type="molecule type" value="mRNA"/>
</dbReference>
<dbReference type="InterPro" id="IPR005996">
    <property type="entry name" value="Ribosomal_uL30_bac-type"/>
</dbReference>
<sequence>MTEKSKQVFLYLLIFNLNLFQHRDRFDWDNQEMNWSLWVDVMKCQAFVILVDDCSRDGPINNSAEYAREGNAQKLHNNQIGFSEDGGQRFHGFTYYPRFPGQQDPPYEPSKVLMIERIQGLKHRPYWEKDVMKKLGLPMEVKHSQAAIVANTPSMCAQLWKVKHLIRVTPVTFPQGLPEDGDVTGARLQDNGELVFIPKLKSDAELAATQSKPEDRPDYLDTDTVKKHLRLKWIMPF</sequence>
<accession>A0A4Y7M6M6</accession>
<evidence type="ECO:0000256" key="3">
    <source>
        <dbReference type="ARBA" id="ARBA00022946"/>
    </source>
</evidence>
<gene>
    <name evidence="10" type="primary">EOG090X0EYV</name>
</gene>
<evidence type="ECO:0000256" key="1">
    <source>
        <dbReference type="ARBA" id="ARBA00004173"/>
    </source>
</evidence>
<protein>
    <recommendedName>
        <fullName evidence="7">Large ribosomal subunit protein uL30m</fullName>
    </recommendedName>
    <alternativeName>
        <fullName evidence="8">39S ribosomal protein L30, mitochondrial</fullName>
    </alternativeName>
</protein>
<evidence type="ECO:0000256" key="2">
    <source>
        <dbReference type="ARBA" id="ARBA00007594"/>
    </source>
</evidence>
<evidence type="ECO:0000256" key="5">
    <source>
        <dbReference type="ARBA" id="ARBA00023128"/>
    </source>
</evidence>
<organism evidence="10">
    <name type="scientific">Daphnia dolichocephala</name>
    <dbReference type="NCBI Taxonomy" id="2282166"/>
    <lineage>
        <taxon>Eukaryota</taxon>
        <taxon>Metazoa</taxon>
        <taxon>Ecdysozoa</taxon>
        <taxon>Arthropoda</taxon>
        <taxon>Crustacea</taxon>
        <taxon>Branchiopoda</taxon>
        <taxon>Diplostraca</taxon>
        <taxon>Cladocera</taxon>
        <taxon>Anomopoda</taxon>
        <taxon>Daphniidae</taxon>
        <taxon>Daphnia</taxon>
    </lineage>
</organism>
<reference evidence="10" key="1">
    <citation type="submission" date="2018-08" db="EMBL/GenBank/DDBJ databases">
        <authorList>
            <person name="Cornetti L."/>
        </authorList>
    </citation>
    <scope>NUCLEOTIDE SEQUENCE</scope>
    <source>
        <strain evidence="10">ZA-DOLI</strain>
    </source>
</reference>
<dbReference type="InterPro" id="IPR016082">
    <property type="entry name" value="Ribosomal_uL30_ferredoxin-like"/>
</dbReference>
<dbReference type="GO" id="GO:0005743">
    <property type="term" value="C:mitochondrial inner membrane"/>
    <property type="evidence" value="ECO:0007669"/>
    <property type="project" value="UniProtKB-ARBA"/>
</dbReference>
<dbReference type="CDD" id="cd00355">
    <property type="entry name" value="Ribosomal_L30_like"/>
    <property type="match status" value="1"/>
</dbReference>
<name>A0A4Y7M6M6_9CRUS</name>
<dbReference type="GO" id="GO:0003735">
    <property type="term" value="F:structural constituent of ribosome"/>
    <property type="evidence" value="ECO:0007669"/>
    <property type="project" value="InterPro"/>
</dbReference>
<evidence type="ECO:0000259" key="9">
    <source>
        <dbReference type="Pfam" id="PF00327"/>
    </source>
</evidence>
<dbReference type="InterPro" id="IPR036919">
    <property type="entry name" value="Ribo_uL30_ferredoxin-like_sf"/>
</dbReference>
<evidence type="ECO:0000256" key="4">
    <source>
        <dbReference type="ARBA" id="ARBA00022980"/>
    </source>
</evidence>
<evidence type="ECO:0000256" key="8">
    <source>
        <dbReference type="ARBA" id="ARBA00035356"/>
    </source>
</evidence>
<evidence type="ECO:0000256" key="7">
    <source>
        <dbReference type="ARBA" id="ARBA00035281"/>
    </source>
</evidence>
<comment type="subcellular location">
    <subcellularLocation>
        <location evidence="1">Mitochondrion</location>
    </subcellularLocation>
</comment>
<feature type="domain" description="Large ribosomal subunit protein uL30-like ferredoxin-like fold" evidence="9">
    <location>
        <begin position="115"/>
        <end position="166"/>
    </location>
</feature>
<dbReference type="Pfam" id="PF00327">
    <property type="entry name" value="Ribosomal_L30"/>
    <property type="match status" value="1"/>
</dbReference>